<feature type="region of interest" description="Disordered" evidence="2">
    <location>
        <begin position="191"/>
        <end position="225"/>
    </location>
</feature>
<dbReference type="VEuPathDB" id="VectorBase:CSON012005"/>
<dbReference type="InterPro" id="IPR001611">
    <property type="entry name" value="Leu-rich_rpt"/>
</dbReference>
<dbReference type="SMART" id="SM00256">
    <property type="entry name" value="FBOX"/>
    <property type="match status" value="1"/>
</dbReference>
<gene>
    <name evidence="4" type="primary">CSON012005</name>
</gene>
<dbReference type="PROSITE" id="PS50181">
    <property type="entry name" value="FBOX"/>
    <property type="match status" value="1"/>
</dbReference>
<dbReference type="GO" id="GO:0019005">
    <property type="term" value="C:SCF ubiquitin ligase complex"/>
    <property type="evidence" value="ECO:0007669"/>
    <property type="project" value="TreeGrafter"/>
</dbReference>
<proteinExistence type="predicted"/>
<feature type="domain" description="F-box" evidence="3">
    <location>
        <begin position="353"/>
        <end position="399"/>
    </location>
</feature>
<dbReference type="InterPro" id="IPR036047">
    <property type="entry name" value="F-box-like_dom_sf"/>
</dbReference>
<feature type="compositionally biased region" description="Low complexity" evidence="2">
    <location>
        <begin position="191"/>
        <end position="207"/>
    </location>
</feature>
<dbReference type="InterPro" id="IPR001810">
    <property type="entry name" value="F-box_dom"/>
</dbReference>
<dbReference type="InterPro" id="IPR006553">
    <property type="entry name" value="Leu-rich_rpt_Cys-con_subtyp"/>
</dbReference>
<feature type="compositionally biased region" description="Low complexity" evidence="2">
    <location>
        <begin position="69"/>
        <end position="84"/>
    </location>
</feature>
<dbReference type="EMBL" id="UFQT01000054">
    <property type="protein sequence ID" value="SSX19067.1"/>
    <property type="molecule type" value="Genomic_DNA"/>
</dbReference>
<name>A0A336K2Q1_CULSO</name>
<dbReference type="SMART" id="SM00367">
    <property type="entry name" value="LRR_CC"/>
    <property type="match status" value="10"/>
</dbReference>
<dbReference type="SUPFAM" id="SSF52047">
    <property type="entry name" value="RNI-like"/>
    <property type="match status" value="1"/>
</dbReference>
<feature type="region of interest" description="Disordered" evidence="2">
    <location>
        <begin position="281"/>
        <end position="300"/>
    </location>
</feature>
<accession>A0A336K2Q1</accession>
<dbReference type="SUPFAM" id="SSF81383">
    <property type="entry name" value="F-box domain"/>
    <property type="match status" value="1"/>
</dbReference>
<sequence length="727" mass="81464">MSHVQQRAIECPLASLGRNTPTLDNLQGYHHPLSTSPLDPQAYQMLRTSQESPILSIDADKIRHTNVDTSRSNRFNTSSTSSSNLNDSIPQMYLQQRNSSSTPINNNKNEQSAFLSHRDLQRLRNKTYTPIETILRESYPHPPLPPIHLQRRGQSTMNLDIDNALNAIGGDLTDVERFFLGEKMSSIFINSPIRSGSTSSGDSGTNRSARERIDNKNKSSNDSRFYNQEQETLGFNNYYSVPSTQINEFNSPAGRRRASSPDTSGSDRYFLDRLRGSPNFISRNSKLGSSKNVSIDSKNDSQTFIQQSSRLGRTSPSLDQGYHTLNTPSPPSGQQLYATQSEWNIKKVMPKPGKGFNRLPNDLVIKIFEWLDSCDLCNLSQVCKRFETLVWNPILWRNIIIKGENRSGDKALRTIFRRLCGQTRNGLCPTVERVMLSEGCKITDKGLQLLSRRCPGLSHLQLQNSTSVTNQALFDLATKCSNLQHLDITGCYQITTIDINPSLQSSGKLQLQYLDLTDCVSLNDTGLKVVVKNCPLLVYLYLRRCVQITDVGLKFVPAYCLNIKEISISDCINITDLGLYELAKLGANLRYLSVAKCERISDAGIKVIGRKCYKLRYLNARGCEAVSDDSINILARACTRLRALDVGKCDISDAGLRALAESCPNLKKLSLKNCDMITDRGIQCIAYCCRGLQFLNIQDCQISIEGYKSVKKYCKRCTIEHTNPGFC</sequence>
<evidence type="ECO:0000259" key="3">
    <source>
        <dbReference type="PROSITE" id="PS50181"/>
    </source>
</evidence>
<dbReference type="Pfam" id="PF12937">
    <property type="entry name" value="F-box-like"/>
    <property type="match status" value="1"/>
</dbReference>
<protein>
    <submittedName>
        <fullName evidence="4">CSON012005 protein</fullName>
    </submittedName>
</protein>
<dbReference type="AlphaFoldDB" id="A0A336K2Q1"/>
<dbReference type="Pfam" id="PF13516">
    <property type="entry name" value="LRR_6"/>
    <property type="match status" value="1"/>
</dbReference>
<feature type="compositionally biased region" description="Basic and acidic residues" evidence="2">
    <location>
        <begin position="208"/>
        <end position="221"/>
    </location>
</feature>
<dbReference type="PANTHER" id="PTHR13318">
    <property type="entry name" value="PARTNER OF PAIRED, ISOFORM B-RELATED"/>
    <property type="match status" value="1"/>
</dbReference>
<evidence type="ECO:0000256" key="2">
    <source>
        <dbReference type="SAM" id="MobiDB-lite"/>
    </source>
</evidence>
<dbReference type="InterPro" id="IPR032675">
    <property type="entry name" value="LRR_dom_sf"/>
</dbReference>
<reference evidence="5" key="2">
    <citation type="submission" date="2018-07" db="EMBL/GenBank/DDBJ databases">
        <authorList>
            <person name="Quirk P.G."/>
            <person name="Krulwich T.A."/>
        </authorList>
    </citation>
    <scope>NUCLEOTIDE SEQUENCE</scope>
</reference>
<dbReference type="OMA" id="YNFCRRN"/>
<dbReference type="Gene3D" id="3.80.10.10">
    <property type="entry name" value="Ribonuclease Inhibitor"/>
    <property type="match status" value="2"/>
</dbReference>
<evidence type="ECO:0000313" key="4">
    <source>
        <dbReference type="EMBL" id="SSW98681.1"/>
    </source>
</evidence>
<feature type="region of interest" description="Disordered" evidence="2">
    <location>
        <begin position="98"/>
        <end position="118"/>
    </location>
</feature>
<keyword evidence="1" id="KW-0833">Ubl conjugation pathway</keyword>
<feature type="region of interest" description="Disordered" evidence="2">
    <location>
        <begin position="246"/>
        <end position="270"/>
    </location>
</feature>
<feature type="region of interest" description="Disordered" evidence="2">
    <location>
        <begin position="68"/>
        <end position="87"/>
    </location>
</feature>
<dbReference type="PANTHER" id="PTHR13318:SF50">
    <property type="entry name" value="F-BOX_LRR-REPEAT PROTEIN 7"/>
    <property type="match status" value="1"/>
</dbReference>
<organism evidence="4">
    <name type="scientific">Culicoides sonorensis</name>
    <name type="common">Biting midge</name>
    <dbReference type="NCBI Taxonomy" id="179676"/>
    <lineage>
        <taxon>Eukaryota</taxon>
        <taxon>Metazoa</taxon>
        <taxon>Ecdysozoa</taxon>
        <taxon>Arthropoda</taxon>
        <taxon>Hexapoda</taxon>
        <taxon>Insecta</taxon>
        <taxon>Pterygota</taxon>
        <taxon>Neoptera</taxon>
        <taxon>Endopterygota</taxon>
        <taxon>Diptera</taxon>
        <taxon>Nematocera</taxon>
        <taxon>Chironomoidea</taxon>
        <taxon>Ceratopogonidae</taxon>
        <taxon>Ceratopogoninae</taxon>
        <taxon>Culicoides</taxon>
        <taxon>Monoculicoides</taxon>
    </lineage>
</organism>
<evidence type="ECO:0000313" key="5">
    <source>
        <dbReference type="EMBL" id="SSX19067.1"/>
    </source>
</evidence>
<dbReference type="GO" id="GO:0031146">
    <property type="term" value="P:SCF-dependent proteasomal ubiquitin-dependent protein catabolic process"/>
    <property type="evidence" value="ECO:0007669"/>
    <property type="project" value="TreeGrafter"/>
</dbReference>
<dbReference type="EMBL" id="UFQS01000054">
    <property type="protein sequence ID" value="SSW98681.1"/>
    <property type="molecule type" value="Genomic_DNA"/>
</dbReference>
<dbReference type="Pfam" id="PF25372">
    <property type="entry name" value="DUF7885"/>
    <property type="match status" value="1"/>
</dbReference>
<dbReference type="InterPro" id="IPR057207">
    <property type="entry name" value="FBXL15_LRR"/>
</dbReference>
<dbReference type="Gene3D" id="1.20.1280.50">
    <property type="match status" value="1"/>
</dbReference>
<evidence type="ECO:0000256" key="1">
    <source>
        <dbReference type="ARBA" id="ARBA00022786"/>
    </source>
</evidence>
<feature type="region of interest" description="Disordered" evidence="2">
    <location>
        <begin position="305"/>
        <end position="333"/>
    </location>
</feature>
<reference evidence="4" key="1">
    <citation type="submission" date="2018-04" db="EMBL/GenBank/DDBJ databases">
        <authorList>
            <person name="Go L.Y."/>
            <person name="Mitchell J.A."/>
        </authorList>
    </citation>
    <scope>NUCLEOTIDE SEQUENCE</scope>
    <source>
        <tissue evidence="4">Whole organism</tissue>
    </source>
</reference>
<feature type="compositionally biased region" description="Polar residues" evidence="2">
    <location>
        <begin position="98"/>
        <end position="114"/>
    </location>
</feature>
<dbReference type="FunFam" id="3.80.10.10:FF:000523">
    <property type="entry name" value="F-box/LRR-repeat protein 7"/>
    <property type="match status" value="1"/>
</dbReference>